<dbReference type="GO" id="GO:0006606">
    <property type="term" value="P:protein import into nucleus"/>
    <property type="evidence" value="ECO:0000318"/>
    <property type="project" value="GO_Central"/>
</dbReference>
<dbReference type="OrthoDB" id="7862313at2759"/>
<evidence type="ECO:0000256" key="1">
    <source>
        <dbReference type="ARBA" id="ARBA00004123"/>
    </source>
</evidence>
<dbReference type="InterPro" id="IPR016024">
    <property type="entry name" value="ARM-type_fold"/>
</dbReference>
<feature type="repeat" description="HEAT" evidence="8">
    <location>
        <begin position="427"/>
        <end position="465"/>
    </location>
</feature>
<dbReference type="GO" id="GO:0005737">
    <property type="term" value="C:cytoplasm"/>
    <property type="evidence" value="ECO:0000318"/>
    <property type="project" value="GO_Central"/>
</dbReference>
<dbReference type="AlphaFoldDB" id="A0A0K9NW70"/>
<gene>
    <name evidence="10" type="ORF">ZOSMA_55G00710</name>
</gene>
<comment type="caution">
    <text evidence="10">The sequence shown here is derived from an EMBL/GenBank/DDBJ whole genome shotgun (WGS) entry which is preliminary data.</text>
</comment>
<dbReference type="SUPFAM" id="SSF48371">
    <property type="entry name" value="ARM repeat"/>
    <property type="match status" value="2"/>
</dbReference>
<keyword evidence="5" id="KW-0677">Repeat</keyword>
<evidence type="ECO:0000256" key="2">
    <source>
        <dbReference type="ARBA" id="ARBA00004496"/>
    </source>
</evidence>
<evidence type="ECO:0000256" key="5">
    <source>
        <dbReference type="ARBA" id="ARBA00022737"/>
    </source>
</evidence>
<evidence type="ECO:0000256" key="6">
    <source>
        <dbReference type="ARBA" id="ARBA00022927"/>
    </source>
</evidence>
<dbReference type="Pfam" id="PF25574">
    <property type="entry name" value="TPR_IMB1"/>
    <property type="match status" value="1"/>
</dbReference>
<reference evidence="11" key="1">
    <citation type="journal article" date="2016" name="Nature">
        <title>The genome of the seagrass Zostera marina reveals angiosperm adaptation to the sea.</title>
        <authorList>
            <person name="Olsen J.L."/>
            <person name="Rouze P."/>
            <person name="Verhelst B."/>
            <person name="Lin Y.-C."/>
            <person name="Bayer T."/>
            <person name="Collen J."/>
            <person name="Dattolo E."/>
            <person name="De Paoli E."/>
            <person name="Dittami S."/>
            <person name="Maumus F."/>
            <person name="Michel G."/>
            <person name="Kersting A."/>
            <person name="Lauritano C."/>
            <person name="Lohaus R."/>
            <person name="Toepel M."/>
            <person name="Tonon T."/>
            <person name="Vanneste K."/>
            <person name="Amirebrahimi M."/>
            <person name="Brakel J."/>
            <person name="Bostroem C."/>
            <person name="Chovatia M."/>
            <person name="Grimwood J."/>
            <person name="Jenkins J.W."/>
            <person name="Jueterbock A."/>
            <person name="Mraz A."/>
            <person name="Stam W.T."/>
            <person name="Tice H."/>
            <person name="Bornberg-Bauer E."/>
            <person name="Green P.J."/>
            <person name="Pearson G.A."/>
            <person name="Procaccini G."/>
            <person name="Duarte C.M."/>
            <person name="Schmutz J."/>
            <person name="Reusch T.B.H."/>
            <person name="Van de Peer Y."/>
        </authorList>
    </citation>
    <scope>NUCLEOTIDE SEQUENCE [LARGE SCALE GENOMIC DNA]</scope>
    <source>
        <strain evidence="11">cv. Finnish</strain>
    </source>
</reference>
<dbReference type="PROSITE" id="PS50077">
    <property type="entry name" value="HEAT_REPEAT"/>
    <property type="match status" value="4"/>
</dbReference>
<dbReference type="InterPro" id="IPR021133">
    <property type="entry name" value="HEAT_type_2"/>
</dbReference>
<dbReference type="InterPro" id="IPR011989">
    <property type="entry name" value="ARM-like"/>
</dbReference>
<dbReference type="InterPro" id="IPR001494">
    <property type="entry name" value="Importin-beta_N"/>
</dbReference>
<proteinExistence type="predicted"/>
<name>A0A0K9NW70_ZOSMR</name>
<dbReference type="GO" id="GO:0005634">
    <property type="term" value="C:nucleus"/>
    <property type="evidence" value="ECO:0000318"/>
    <property type="project" value="GO_Central"/>
</dbReference>
<dbReference type="OMA" id="VMPRIRH"/>
<accession>A0A0K9NW70</accession>
<dbReference type="SMART" id="SM00913">
    <property type="entry name" value="IBN_N"/>
    <property type="match status" value="1"/>
</dbReference>
<protein>
    <submittedName>
        <fullName evidence="10">Importin-4</fullName>
    </submittedName>
</protein>
<dbReference type="Pfam" id="PF03810">
    <property type="entry name" value="IBN_N"/>
    <property type="match status" value="1"/>
</dbReference>
<dbReference type="GO" id="GO:0008139">
    <property type="term" value="F:nuclear localization sequence binding"/>
    <property type="evidence" value="ECO:0000318"/>
    <property type="project" value="GO_Central"/>
</dbReference>
<dbReference type="GO" id="GO:0061608">
    <property type="term" value="F:nuclear import signal receptor activity"/>
    <property type="evidence" value="ECO:0000318"/>
    <property type="project" value="GO_Central"/>
</dbReference>
<dbReference type="InterPro" id="IPR040122">
    <property type="entry name" value="Importin_beta"/>
</dbReference>
<dbReference type="PROSITE" id="PS50166">
    <property type="entry name" value="IMPORTIN_B_NT"/>
    <property type="match status" value="1"/>
</dbReference>
<evidence type="ECO:0000256" key="4">
    <source>
        <dbReference type="ARBA" id="ARBA00022490"/>
    </source>
</evidence>
<keyword evidence="7" id="KW-0539">Nucleus</keyword>
<keyword evidence="4" id="KW-0963">Cytoplasm</keyword>
<dbReference type="InterPro" id="IPR057672">
    <property type="entry name" value="TPR_IPO4/5"/>
</dbReference>
<evidence type="ECO:0000313" key="11">
    <source>
        <dbReference type="Proteomes" id="UP000036987"/>
    </source>
</evidence>
<evidence type="ECO:0000256" key="3">
    <source>
        <dbReference type="ARBA" id="ARBA00022448"/>
    </source>
</evidence>
<dbReference type="EMBL" id="LFYR01001545">
    <property type="protein sequence ID" value="KMZ61019.1"/>
    <property type="molecule type" value="Genomic_DNA"/>
</dbReference>
<dbReference type="STRING" id="29655.A0A0K9NW70"/>
<keyword evidence="11" id="KW-1185">Reference proteome</keyword>
<evidence type="ECO:0000259" key="9">
    <source>
        <dbReference type="PROSITE" id="PS50166"/>
    </source>
</evidence>
<dbReference type="GO" id="GO:0031267">
    <property type="term" value="F:small GTPase binding"/>
    <property type="evidence" value="ECO:0007669"/>
    <property type="project" value="InterPro"/>
</dbReference>
<sequence>MGTVDLNPLPQHIENLLIQFLTPDNVTRRQAEDQIKLLCKDPKIVPILIEHLRIGKTPNVRQLSAVLLRKKITGHWGKLSPQLKSSVKATLIDSITHEHSLPVRRASVDVVSIVAKYTVPSGEWPELLPFLFQCSQSSQEDHREVALILFSSLTETIGPLFQSILTDLQPLLLKCLQDESSTRVRIAALKAIGSFIEFINEGSDVVKLFREFIPGILNLSRQCLVNGEDDVAVIAFEIFAEIIESPAPLLGDSVKSIIQFSLEVCSSQNVAMHVRHQAIHIIAWLVKYNAKFIKKYKLVIPILQIICPLLAERADDNDDLAADSAAAEVIDTMAFKLPKLVFPPILEFSSLSISNTNCNYREASVTALGIVSEGCSYVLKDNLDHVMHIVVEAFKDQEQLVRAAASFAVGQFAEHLQPEILSYYGSVLPCIINALDDSSDDVKEKAYYALSLFSENMGQEILPYMNSLMDRLLIVLQQSSCNRQEMIMSAIGSIAAAAEQAFIPYAERVLVLMKSFMVLTNDEDLQSRARATELVGIIASVVGREKMEAVLPPYIEAAISGFSLEFSELREYTNGFFSSISEVLGDRFTLYLPHVVPLVFSSCNLDDGSAVDFDDFNDNVDGFSDVSSDEECAEPRTRHINIRTGILDEKAAATQAIGLFALHTKNSFEPYLRESLRILVKHAAYFHEDVRLQAIISLQHVLKAVLTYPAVTNEVLELQNEVIETVMKIYIQTMFDDDDKDVVAQACTSTVVVINDCSYVALEYYIPELVNAILILLQKKSACQKLESDSEDDDINHDEILMDAVSDLIPALAKSMGSNFESIFLKLFDPLMKFATAMHPPQDRTMVFACIGEVAQYMGAPIANYVDRVMPLVLKEITSPASINRRNAAFCAGELCKNGVPEASKHYKDVLCALYPLFGEQEPNHGVRDNASGAVARMIMAQPNSIPLDQVFPVLLKALPLKEDYEESMIVYSCVCELVLSAMAQILPQIPEVVRVFAQIIASPSESDEVKTRIGSCLKHLFIAYAQPMQQIISTLPAAEARIVTSFMMF</sequence>
<feature type="domain" description="Importin N-terminal" evidence="9">
    <location>
        <begin position="31"/>
        <end position="97"/>
    </location>
</feature>
<dbReference type="Pfam" id="PF25780">
    <property type="entry name" value="TPR_IPO5"/>
    <property type="match status" value="1"/>
</dbReference>
<evidence type="ECO:0000313" key="10">
    <source>
        <dbReference type="EMBL" id="KMZ61019.1"/>
    </source>
</evidence>
<dbReference type="Proteomes" id="UP000036987">
    <property type="component" value="Unassembled WGS sequence"/>
</dbReference>
<dbReference type="PANTHER" id="PTHR10527">
    <property type="entry name" value="IMPORTIN BETA"/>
    <property type="match status" value="1"/>
</dbReference>
<dbReference type="InterPro" id="IPR058584">
    <property type="entry name" value="IMB1_TNPO1-like_TPR"/>
</dbReference>
<organism evidence="10 11">
    <name type="scientific">Zostera marina</name>
    <name type="common">Eelgrass</name>
    <dbReference type="NCBI Taxonomy" id="29655"/>
    <lineage>
        <taxon>Eukaryota</taxon>
        <taxon>Viridiplantae</taxon>
        <taxon>Streptophyta</taxon>
        <taxon>Embryophyta</taxon>
        <taxon>Tracheophyta</taxon>
        <taxon>Spermatophyta</taxon>
        <taxon>Magnoliopsida</taxon>
        <taxon>Liliopsida</taxon>
        <taxon>Zosteraceae</taxon>
        <taxon>Zostera</taxon>
    </lineage>
</organism>
<comment type="subcellular location">
    <subcellularLocation>
        <location evidence="2">Cytoplasm</location>
    </subcellularLocation>
    <subcellularLocation>
        <location evidence="1">Nucleus</location>
    </subcellularLocation>
</comment>
<feature type="repeat" description="HEAT" evidence="8">
    <location>
        <begin position="512"/>
        <end position="549"/>
    </location>
</feature>
<feature type="repeat" description="HEAT" evidence="8">
    <location>
        <begin position="386"/>
        <end position="424"/>
    </location>
</feature>
<evidence type="ECO:0000256" key="8">
    <source>
        <dbReference type="PROSITE-ProRule" id="PRU00103"/>
    </source>
</evidence>
<dbReference type="Gene3D" id="1.25.10.10">
    <property type="entry name" value="Leucine-rich Repeat Variant"/>
    <property type="match status" value="1"/>
</dbReference>
<keyword evidence="3" id="KW-0813">Transport</keyword>
<evidence type="ECO:0000256" key="7">
    <source>
        <dbReference type="ARBA" id="ARBA00023242"/>
    </source>
</evidence>
<feature type="repeat" description="HEAT" evidence="8">
    <location>
        <begin position="168"/>
        <end position="203"/>
    </location>
</feature>
<keyword evidence="6" id="KW-0653">Protein transport</keyword>